<evidence type="ECO:0000256" key="3">
    <source>
        <dbReference type="ARBA" id="ARBA00022777"/>
    </source>
</evidence>
<gene>
    <name evidence="5" type="ORF">K8U72_09365</name>
</gene>
<name>A0A921GIW7_9ACTN</name>
<organism evidence="5 6">
    <name type="scientific">Thermophilibacter provencensis</name>
    <dbReference type="NCBI Taxonomy" id="1852386"/>
    <lineage>
        <taxon>Bacteria</taxon>
        <taxon>Bacillati</taxon>
        <taxon>Actinomycetota</taxon>
        <taxon>Coriobacteriia</taxon>
        <taxon>Coriobacteriales</taxon>
        <taxon>Atopobiaceae</taxon>
        <taxon>Thermophilibacter</taxon>
    </lineage>
</organism>
<dbReference type="PANTHER" id="PTHR43320:SF2">
    <property type="entry name" value="2-DEHYDRO-3-DEOXYGLUCONOKINASE_2-DEHYDRO-3-DEOXYGALACTONOKINASE"/>
    <property type="match status" value="1"/>
</dbReference>
<comment type="similarity">
    <text evidence="1">Belongs to the carbohydrate kinase PfkB family.</text>
</comment>
<dbReference type="Gene3D" id="3.40.1190.20">
    <property type="match status" value="1"/>
</dbReference>
<dbReference type="EMBL" id="DYWQ01000146">
    <property type="protein sequence ID" value="HJF45973.1"/>
    <property type="molecule type" value="Genomic_DNA"/>
</dbReference>
<keyword evidence="2" id="KW-0808">Transferase</keyword>
<dbReference type="InterPro" id="IPR011611">
    <property type="entry name" value="PfkB_dom"/>
</dbReference>
<sequence length="346" mass="36334">MAVDVTGRRKVLALGEIMCRLSVGGGVRLADAASFDAHYGGAEANVAISLANFGHDAAFATKVPENPLGDAVVRHLRRNGVDASQVLRGGARLGTYYLEIGAANRGSVAVYDRAGSSFATMASCEWDVDELLSGVGLFHVTGICPALSASWRSLTLELVRAAAERGIPVSYDVNFRAKLWTWDECMDAFRDVLPHVTYLAASWGDVQSALGLERTPWSEGAMVAAYDALVAAHPGVRAIYCTRRVAHSSSSNDLTGYLYTADGTGAAGSLARSRTWHVEPIVDRVGGGDAFAGGVLHGLLAEMAPADAIEFAAAASVLKHSVAGDANRFTAAEVTDFMASGADVKR</sequence>
<reference evidence="5" key="2">
    <citation type="submission" date="2021-09" db="EMBL/GenBank/DDBJ databases">
        <authorList>
            <person name="Gilroy R."/>
        </authorList>
    </citation>
    <scope>NUCLEOTIDE SEQUENCE</scope>
    <source>
        <strain evidence="5">CHK124-7917</strain>
    </source>
</reference>
<proteinExistence type="inferred from homology"/>
<evidence type="ECO:0000256" key="1">
    <source>
        <dbReference type="ARBA" id="ARBA00010688"/>
    </source>
</evidence>
<dbReference type="InterPro" id="IPR029056">
    <property type="entry name" value="Ribokinase-like"/>
</dbReference>
<dbReference type="AlphaFoldDB" id="A0A921GIW7"/>
<dbReference type="PANTHER" id="PTHR43320">
    <property type="entry name" value="SUGAR KINASE"/>
    <property type="match status" value="1"/>
</dbReference>
<dbReference type="Proteomes" id="UP000697330">
    <property type="component" value="Unassembled WGS sequence"/>
</dbReference>
<keyword evidence="3 5" id="KW-0418">Kinase</keyword>
<accession>A0A921GIW7</accession>
<dbReference type="RefSeq" id="WP_274959599.1">
    <property type="nucleotide sequence ID" value="NZ_DYWQ01000146.1"/>
</dbReference>
<protein>
    <submittedName>
        <fullName evidence="5">Sugar kinase</fullName>
    </submittedName>
</protein>
<dbReference type="Pfam" id="PF00294">
    <property type="entry name" value="PfkB"/>
    <property type="match status" value="1"/>
</dbReference>
<evidence type="ECO:0000256" key="2">
    <source>
        <dbReference type="ARBA" id="ARBA00022679"/>
    </source>
</evidence>
<dbReference type="SUPFAM" id="SSF53613">
    <property type="entry name" value="Ribokinase-like"/>
    <property type="match status" value="1"/>
</dbReference>
<reference evidence="5" key="1">
    <citation type="journal article" date="2021" name="PeerJ">
        <title>Extensive microbial diversity within the chicken gut microbiome revealed by metagenomics and culture.</title>
        <authorList>
            <person name="Gilroy R."/>
            <person name="Ravi A."/>
            <person name="Getino M."/>
            <person name="Pursley I."/>
            <person name="Horton D.L."/>
            <person name="Alikhan N.F."/>
            <person name="Baker D."/>
            <person name="Gharbi K."/>
            <person name="Hall N."/>
            <person name="Watson M."/>
            <person name="Adriaenssens E.M."/>
            <person name="Foster-Nyarko E."/>
            <person name="Jarju S."/>
            <person name="Secka A."/>
            <person name="Antonio M."/>
            <person name="Oren A."/>
            <person name="Chaudhuri R.R."/>
            <person name="La Ragione R."/>
            <person name="Hildebrand F."/>
            <person name="Pallen M.J."/>
        </authorList>
    </citation>
    <scope>NUCLEOTIDE SEQUENCE</scope>
    <source>
        <strain evidence="5">CHK124-7917</strain>
    </source>
</reference>
<dbReference type="CDD" id="cd01166">
    <property type="entry name" value="KdgK"/>
    <property type="match status" value="1"/>
</dbReference>
<evidence type="ECO:0000313" key="5">
    <source>
        <dbReference type="EMBL" id="HJF45973.1"/>
    </source>
</evidence>
<feature type="domain" description="Carbohydrate kinase PfkB" evidence="4">
    <location>
        <begin position="11"/>
        <end position="324"/>
    </location>
</feature>
<dbReference type="InterPro" id="IPR052700">
    <property type="entry name" value="Carb_kinase_PfkB-like"/>
</dbReference>
<comment type="caution">
    <text evidence="5">The sequence shown here is derived from an EMBL/GenBank/DDBJ whole genome shotgun (WGS) entry which is preliminary data.</text>
</comment>
<evidence type="ECO:0000259" key="4">
    <source>
        <dbReference type="Pfam" id="PF00294"/>
    </source>
</evidence>
<dbReference type="GO" id="GO:0016301">
    <property type="term" value="F:kinase activity"/>
    <property type="evidence" value="ECO:0007669"/>
    <property type="project" value="UniProtKB-KW"/>
</dbReference>
<evidence type="ECO:0000313" key="6">
    <source>
        <dbReference type="Proteomes" id="UP000697330"/>
    </source>
</evidence>